<evidence type="ECO:0000313" key="4">
    <source>
        <dbReference type="Proteomes" id="UP001221757"/>
    </source>
</evidence>
<proteinExistence type="predicted"/>
<sequence length="269" mass="30410">MSREIITTNILKRTSSVVETLDLKQYPRGGEPGESSGGVYLVFGPYICEIGEANDVNRALQFTVQYAEGTERRTCGDGHHSITNWQLWPCLYRGRIFKIDHGDPVEHQVYEDFIPELLTFHGELNKLYILRRVVYFWLVAPLCCPLLLIHVPRLFHTSPPVVMGISKRQAAARRLDPAHISAYRDSDDDDENNPPDDYPMPLTDNKGKKTAPRTTLKAQLAAKDAKIAELEAANSAFSADLFRLQLDHTTLFSAHQTILNDNRTLFSTN</sequence>
<evidence type="ECO:0000256" key="1">
    <source>
        <dbReference type="SAM" id="MobiDB-lite"/>
    </source>
</evidence>
<feature type="transmembrane region" description="Helical" evidence="2">
    <location>
        <begin position="133"/>
        <end position="151"/>
    </location>
</feature>
<keyword evidence="2" id="KW-1133">Transmembrane helix</keyword>
<name>A0AAD7CXV4_MYCRO</name>
<dbReference type="AlphaFoldDB" id="A0AAD7CXV4"/>
<reference evidence="3" key="1">
    <citation type="submission" date="2023-03" db="EMBL/GenBank/DDBJ databases">
        <title>Massive genome expansion in bonnet fungi (Mycena s.s.) driven by repeated elements and novel gene families across ecological guilds.</title>
        <authorList>
            <consortium name="Lawrence Berkeley National Laboratory"/>
            <person name="Harder C.B."/>
            <person name="Miyauchi S."/>
            <person name="Viragh M."/>
            <person name="Kuo A."/>
            <person name="Thoen E."/>
            <person name="Andreopoulos B."/>
            <person name="Lu D."/>
            <person name="Skrede I."/>
            <person name="Drula E."/>
            <person name="Henrissat B."/>
            <person name="Morin E."/>
            <person name="Kohler A."/>
            <person name="Barry K."/>
            <person name="LaButti K."/>
            <person name="Morin E."/>
            <person name="Salamov A."/>
            <person name="Lipzen A."/>
            <person name="Mereny Z."/>
            <person name="Hegedus B."/>
            <person name="Baldrian P."/>
            <person name="Stursova M."/>
            <person name="Weitz H."/>
            <person name="Taylor A."/>
            <person name="Grigoriev I.V."/>
            <person name="Nagy L.G."/>
            <person name="Martin F."/>
            <person name="Kauserud H."/>
        </authorList>
    </citation>
    <scope>NUCLEOTIDE SEQUENCE</scope>
    <source>
        <strain evidence="3">CBHHK067</strain>
    </source>
</reference>
<keyword evidence="4" id="KW-1185">Reference proteome</keyword>
<protein>
    <submittedName>
        <fullName evidence="3">Uncharacterized protein</fullName>
    </submittedName>
</protein>
<organism evidence="3 4">
    <name type="scientific">Mycena rosella</name>
    <name type="common">Pink bonnet</name>
    <name type="synonym">Agaricus rosellus</name>
    <dbReference type="NCBI Taxonomy" id="1033263"/>
    <lineage>
        <taxon>Eukaryota</taxon>
        <taxon>Fungi</taxon>
        <taxon>Dikarya</taxon>
        <taxon>Basidiomycota</taxon>
        <taxon>Agaricomycotina</taxon>
        <taxon>Agaricomycetes</taxon>
        <taxon>Agaricomycetidae</taxon>
        <taxon>Agaricales</taxon>
        <taxon>Marasmiineae</taxon>
        <taxon>Mycenaceae</taxon>
        <taxon>Mycena</taxon>
    </lineage>
</organism>
<evidence type="ECO:0000313" key="3">
    <source>
        <dbReference type="EMBL" id="KAJ7668852.1"/>
    </source>
</evidence>
<evidence type="ECO:0000256" key="2">
    <source>
        <dbReference type="SAM" id="Phobius"/>
    </source>
</evidence>
<keyword evidence="2" id="KW-0812">Transmembrane</keyword>
<gene>
    <name evidence="3" type="ORF">B0H17DRAFT_1142402</name>
</gene>
<comment type="caution">
    <text evidence="3">The sequence shown here is derived from an EMBL/GenBank/DDBJ whole genome shotgun (WGS) entry which is preliminary data.</text>
</comment>
<keyword evidence="2" id="KW-0472">Membrane</keyword>
<dbReference type="Proteomes" id="UP001221757">
    <property type="component" value="Unassembled WGS sequence"/>
</dbReference>
<dbReference type="EMBL" id="JARKIE010000193">
    <property type="protein sequence ID" value="KAJ7668852.1"/>
    <property type="molecule type" value="Genomic_DNA"/>
</dbReference>
<accession>A0AAD7CXV4</accession>
<feature type="region of interest" description="Disordered" evidence="1">
    <location>
        <begin position="182"/>
        <end position="214"/>
    </location>
</feature>